<evidence type="ECO:0000313" key="10">
    <source>
        <dbReference type="Proteomes" id="UP001301012"/>
    </source>
</evidence>
<dbReference type="RefSeq" id="WP_284131587.1">
    <property type="nucleotide sequence ID" value="NZ_JASKYM010000001.1"/>
</dbReference>
<proteinExistence type="predicted"/>
<dbReference type="Gene3D" id="3.40.50.2300">
    <property type="match status" value="1"/>
</dbReference>
<dbReference type="InterPro" id="IPR002178">
    <property type="entry name" value="PTS_EIIA_type-2_dom"/>
</dbReference>
<keyword evidence="3" id="KW-0805">Transcription regulation</keyword>
<feature type="domain" description="PTS EIIB type-2" evidence="7">
    <location>
        <begin position="365"/>
        <end position="455"/>
    </location>
</feature>
<evidence type="ECO:0000256" key="5">
    <source>
        <dbReference type="ARBA" id="ARBA00023163"/>
    </source>
</evidence>
<dbReference type="CDD" id="cd05568">
    <property type="entry name" value="PTS_IIB_bgl_like"/>
    <property type="match status" value="1"/>
</dbReference>
<dbReference type="Pfam" id="PF08279">
    <property type="entry name" value="HTH_11"/>
    <property type="match status" value="1"/>
</dbReference>
<dbReference type="InterPro" id="IPR016152">
    <property type="entry name" value="PTrfase/Anion_transptr"/>
</dbReference>
<evidence type="ECO:0000256" key="4">
    <source>
        <dbReference type="ARBA" id="ARBA00023159"/>
    </source>
</evidence>
<keyword evidence="9" id="KW-0813">Transport</keyword>
<dbReference type="InterPro" id="IPR011608">
    <property type="entry name" value="PRD"/>
</dbReference>
<feature type="domain" description="PRD" evidence="8">
    <location>
        <begin position="252"/>
        <end position="359"/>
    </location>
</feature>
<dbReference type="Pfam" id="PF05043">
    <property type="entry name" value="Mga"/>
    <property type="match status" value="1"/>
</dbReference>
<dbReference type="InterPro" id="IPR007737">
    <property type="entry name" value="Mga_HTH"/>
</dbReference>
<evidence type="ECO:0000259" key="6">
    <source>
        <dbReference type="PROSITE" id="PS51094"/>
    </source>
</evidence>
<dbReference type="InterPro" id="IPR003501">
    <property type="entry name" value="PTS_EIIB_2/3"/>
</dbReference>
<dbReference type="SUPFAM" id="SSF63520">
    <property type="entry name" value="PTS-regulatory domain, PRD"/>
    <property type="match status" value="1"/>
</dbReference>
<dbReference type="InterPro" id="IPR013196">
    <property type="entry name" value="HTH_11"/>
</dbReference>
<dbReference type="InterPro" id="IPR036388">
    <property type="entry name" value="WH-like_DNA-bd_sf"/>
</dbReference>
<dbReference type="Gene3D" id="1.10.1790.10">
    <property type="entry name" value="PRD domain"/>
    <property type="match status" value="1"/>
</dbReference>
<keyword evidence="5" id="KW-0804">Transcription</keyword>
<dbReference type="Gene3D" id="1.10.10.10">
    <property type="entry name" value="Winged helix-like DNA-binding domain superfamily/Winged helix DNA-binding domain"/>
    <property type="match status" value="2"/>
</dbReference>
<dbReference type="PROSITE" id="PS51099">
    <property type="entry name" value="PTS_EIIB_TYPE_2"/>
    <property type="match status" value="1"/>
</dbReference>
<evidence type="ECO:0000256" key="1">
    <source>
        <dbReference type="ARBA" id="ARBA00022679"/>
    </source>
</evidence>
<evidence type="ECO:0000313" key="9">
    <source>
        <dbReference type="EMBL" id="MDK2562620.1"/>
    </source>
</evidence>
<dbReference type="EMBL" id="JASKYM010000001">
    <property type="protein sequence ID" value="MDK2562620.1"/>
    <property type="molecule type" value="Genomic_DNA"/>
</dbReference>
<dbReference type="Pfam" id="PF00874">
    <property type="entry name" value="PRD"/>
    <property type="match status" value="1"/>
</dbReference>
<sequence>MKTSITSRQLNIIKTLLSSTDALSSIALSQEIGCSTKTIQSEVKDINKELKNSRIISIRGVGYKIEGYLDELDLSDNSYYDIDRVHYIVKEMLNLSKENDNAVKLEDLADSMYISVSTVKNDLKEVKKILQKHNLNIGTKHKQGIFIVAQEEDIIKCIIDLCNKKDNELIINDFLSAKVKDNVFSIKKSLLDMLKIEKIILTDIEFKNILNKILINLSRNKYKDNLNYENQYIKQYLSNYKEKRNAILNNDENKNIIIDSIKEFTQNLKVATSIDISNDKVFEECLYNHINNLYKRYKLDINQQTINSNDIKIKYPFAFELAKIAKKTIQRNLKMEICEDEVSNIALHVGGALERASKNNEKKILKTIIVCTSGIGTSMLIKSKLESIFKEKLEILKIIPSYLVDYINAIDVDFVISTIPLNLDNIPVINVSPMLNEKEIKLIEKYIETEKVYMDIEVKNLLQPDLFFIDLKMNTKEEVINFMADKLIENNYIDSEMKQSYLEREKIATTEIGNMVAIPHGANGIINESKIAIGILKNPIHWEIGNVRLVIMLSVDKDKILDYEELFLNIYKRVDSIAKVISICENKSFDKFVNMFK</sequence>
<dbReference type="InterPro" id="IPR013011">
    <property type="entry name" value="PTS_EIIB_2"/>
</dbReference>
<dbReference type="PROSITE" id="PS51094">
    <property type="entry name" value="PTS_EIIA_TYPE_2"/>
    <property type="match status" value="1"/>
</dbReference>
<evidence type="ECO:0000259" key="7">
    <source>
        <dbReference type="PROSITE" id="PS51099"/>
    </source>
</evidence>
<keyword evidence="4" id="KW-0010">Activator</keyword>
<dbReference type="PROSITE" id="PS00372">
    <property type="entry name" value="PTS_EIIA_TYPE_2_HIS"/>
    <property type="match status" value="1"/>
</dbReference>
<dbReference type="PROSITE" id="PS51372">
    <property type="entry name" value="PRD_2"/>
    <property type="match status" value="1"/>
</dbReference>
<keyword evidence="9" id="KW-0762">Sugar transport</keyword>
<keyword evidence="10" id="KW-1185">Reference proteome</keyword>
<dbReference type="PANTHER" id="PTHR30185">
    <property type="entry name" value="CRYPTIC BETA-GLUCOSIDE BGL OPERON ANTITERMINATOR"/>
    <property type="match status" value="1"/>
</dbReference>
<dbReference type="PANTHER" id="PTHR30185:SF13">
    <property type="entry name" value="LICABCH OPERON REGULATOR-RELATED"/>
    <property type="match status" value="1"/>
</dbReference>
<organism evidence="9 10">
    <name type="scientific">Romboutsia sedimentorum</name>
    <dbReference type="NCBI Taxonomy" id="1368474"/>
    <lineage>
        <taxon>Bacteria</taxon>
        <taxon>Bacillati</taxon>
        <taxon>Bacillota</taxon>
        <taxon>Clostridia</taxon>
        <taxon>Peptostreptococcales</taxon>
        <taxon>Peptostreptococcaceae</taxon>
        <taxon>Romboutsia</taxon>
    </lineage>
</organism>
<dbReference type="Proteomes" id="UP001301012">
    <property type="component" value="Unassembled WGS sequence"/>
</dbReference>
<dbReference type="Pfam" id="PF00359">
    <property type="entry name" value="PTS_EIIA_2"/>
    <property type="match status" value="1"/>
</dbReference>
<dbReference type="Gene3D" id="3.40.930.10">
    <property type="entry name" value="Mannitol-specific EII, Chain A"/>
    <property type="match status" value="1"/>
</dbReference>
<reference evidence="9 10" key="1">
    <citation type="submission" date="2023-05" db="EMBL/GenBank/DDBJ databases">
        <title>Rombocin, a short stable natural nisin variant, displays selective antimicrobial activity against Listeria monocytogenes and employs dual mode of action to kill target bacterial strains.</title>
        <authorList>
            <person name="Wambui J."/>
            <person name="Stephan R."/>
            <person name="Kuipers O.P."/>
        </authorList>
    </citation>
    <scope>NUCLEOTIDE SEQUENCE [LARGE SCALE GENOMIC DNA]</scope>
    <source>
        <strain evidence="9 10">RC002</strain>
    </source>
</reference>
<evidence type="ECO:0000256" key="2">
    <source>
        <dbReference type="ARBA" id="ARBA00022737"/>
    </source>
</evidence>
<protein>
    <submittedName>
        <fullName evidence="9">PTS sugar transporter subunit IIA</fullName>
    </submittedName>
</protein>
<dbReference type="InterPro" id="IPR036634">
    <property type="entry name" value="PRD_sf"/>
</dbReference>
<accession>A0ABT7E6Q9</accession>
<dbReference type="InterPro" id="IPR036095">
    <property type="entry name" value="PTS_EIIB-like_sf"/>
</dbReference>
<dbReference type="Pfam" id="PF02302">
    <property type="entry name" value="PTS_IIB"/>
    <property type="match status" value="1"/>
</dbReference>
<dbReference type="InterPro" id="IPR050661">
    <property type="entry name" value="BglG_antiterminators"/>
</dbReference>
<gene>
    <name evidence="9" type="ORF">QOZ84_03590</name>
</gene>
<evidence type="ECO:0000259" key="8">
    <source>
        <dbReference type="PROSITE" id="PS51372"/>
    </source>
</evidence>
<feature type="domain" description="PTS EIIA type-2" evidence="6">
    <location>
        <begin position="460"/>
        <end position="597"/>
    </location>
</feature>
<dbReference type="SUPFAM" id="SSF52794">
    <property type="entry name" value="PTS system IIB component-like"/>
    <property type="match status" value="1"/>
</dbReference>
<comment type="caution">
    <text evidence="9">The sequence shown here is derived from an EMBL/GenBank/DDBJ whole genome shotgun (WGS) entry which is preliminary data.</text>
</comment>
<evidence type="ECO:0000256" key="3">
    <source>
        <dbReference type="ARBA" id="ARBA00023015"/>
    </source>
</evidence>
<keyword evidence="2" id="KW-0677">Repeat</keyword>
<dbReference type="SUPFAM" id="SSF55804">
    <property type="entry name" value="Phoshotransferase/anion transport protein"/>
    <property type="match status" value="1"/>
</dbReference>
<name>A0ABT7E6Q9_9FIRM</name>
<keyword evidence="1" id="KW-0808">Transferase</keyword>